<dbReference type="Pfam" id="PF00534">
    <property type="entry name" value="Glycos_transf_1"/>
    <property type="match status" value="1"/>
</dbReference>
<proteinExistence type="predicted"/>
<evidence type="ECO:0000259" key="1">
    <source>
        <dbReference type="Pfam" id="PF00534"/>
    </source>
</evidence>
<gene>
    <name evidence="2" type="ORF">DCF25_12565</name>
</gene>
<dbReference type="SUPFAM" id="SSF53756">
    <property type="entry name" value="UDP-Glycosyltransferase/glycogen phosphorylase"/>
    <property type="match status" value="1"/>
</dbReference>
<reference evidence="3" key="1">
    <citation type="submission" date="2018-04" db="EMBL/GenBank/DDBJ databases">
        <authorList>
            <person name="Cornet L."/>
        </authorList>
    </citation>
    <scope>NUCLEOTIDE SEQUENCE [LARGE SCALE GENOMIC DNA]</scope>
</reference>
<reference evidence="2 3" key="2">
    <citation type="submission" date="2018-06" db="EMBL/GenBank/DDBJ databases">
        <title>Metagenomic assembly of (sub)arctic Cyanobacteria and their associated microbiome from non-axenic cultures.</title>
        <authorList>
            <person name="Baurain D."/>
        </authorList>
    </citation>
    <scope>NUCLEOTIDE SEQUENCE [LARGE SCALE GENOMIC DNA]</scope>
    <source>
        <strain evidence="2">ULC129bin1</strain>
    </source>
</reference>
<comment type="caution">
    <text evidence="2">The sequence shown here is derived from an EMBL/GenBank/DDBJ whole genome shotgun (WGS) entry which is preliminary data.</text>
</comment>
<dbReference type="AlphaFoldDB" id="A0A2W4UAP4"/>
<feature type="domain" description="Glycosyl transferase family 1" evidence="1">
    <location>
        <begin position="206"/>
        <end position="370"/>
    </location>
</feature>
<dbReference type="Proteomes" id="UP000249354">
    <property type="component" value="Unassembled WGS sequence"/>
</dbReference>
<organism evidence="2 3">
    <name type="scientific">Leptolyngbya foveolarum</name>
    <dbReference type="NCBI Taxonomy" id="47253"/>
    <lineage>
        <taxon>Bacteria</taxon>
        <taxon>Bacillati</taxon>
        <taxon>Cyanobacteriota</taxon>
        <taxon>Cyanophyceae</taxon>
        <taxon>Leptolyngbyales</taxon>
        <taxon>Leptolyngbyaceae</taxon>
        <taxon>Leptolyngbya group</taxon>
        <taxon>Leptolyngbya</taxon>
    </lineage>
</organism>
<dbReference type="InterPro" id="IPR050194">
    <property type="entry name" value="Glycosyltransferase_grp1"/>
</dbReference>
<protein>
    <submittedName>
        <fullName evidence="2">Glycosyl transferase</fullName>
    </submittedName>
</protein>
<dbReference type="InterPro" id="IPR001296">
    <property type="entry name" value="Glyco_trans_1"/>
</dbReference>
<dbReference type="Gene3D" id="3.40.50.2000">
    <property type="entry name" value="Glycogen Phosphorylase B"/>
    <property type="match status" value="2"/>
</dbReference>
<dbReference type="CDD" id="cd03801">
    <property type="entry name" value="GT4_PimA-like"/>
    <property type="match status" value="1"/>
</dbReference>
<dbReference type="EMBL" id="QBMC01000081">
    <property type="protein sequence ID" value="PZO16387.1"/>
    <property type="molecule type" value="Genomic_DNA"/>
</dbReference>
<dbReference type="PANTHER" id="PTHR45947:SF3">
    <property type="entry name" value="SULFOQUINOVOSYL TRANSFERASE SQD2"/>
    <property type="match status" value="1"/>
</dbReference>
<name>A0A2W4UAP4_9CYAN</name>
<evidence type="ECO:0000313" key="3">
    <source>
        <dbReference type="Proteomes" id="UP000249354"/>
    </source>
</evidence>
<accession>A0A2W4UAP4</accession>
<dbReference type="GO" id="GO:0016758">
    <property type="term" value="F:hexosyltransferase activity"/>
    <property type="evidence" value="ECO:0007669"/>
    <property type="project" value="TreeGrafter"/>
</dbReference>
<dbReference type="PANTHER" id="PTHR45947">
    <property type="entry name" value="SULFOQUINOVOSYL TRANSFERASE SQD2"/>
    <property type="match status" value="1"/>
</dbReference>
<keyword evidence="2" id="KW-0808">Transferase</keyword>
<evidence type="ECO:0000313" key="2">
    <source>
        <dbReference type="EMBL" id="PZO16387.1"/>
    </source>
</evidence>
<sequence length="410" mass="46087">MKRLAIISSHPIQYYAPWFRYLTRETDIELKVFYLWDFGVTEQIDSGFEQAIKWDIPLLEGYSYEFVPNTSRNPGTSHFWGLQNPTLLSQVKAFSPAAVLMMNYNYASLYRFIWQWPKQATPLLFRGDSHRLSSSFGLAASLKERLRRQWISGIYRQFSGLLFVGKANARYFSDHGVSPERLFFSPHSIDNQRFFAQRAIARAQAKAWKAELGIPSHHRVILFAGKFSTKKRPLDLLKAFVAAELPNVSLLFVGAGPLDADLKAAAAPYNNIYLAPFQNQSYMPRTYAAGDVFVLPSYGNGETWGLAVNEAMCLGCSIIASDHVGCVEDLVQRDRNGLVFPAGDIPALTAAIKKTLSNSQRLEEWGNHSQEIIRSYSYAQMTVGLQQALEASKPSSELLVAASRSSIQPY</sequence>